<sequence length="153" mass="17496">MPNKHVSSRSQVKTTSPRVGLRTSWNCRRLTPTHTTYRRLKRLEKLLWLPADQLSRVSARSLDSSNAAPPTWKHTPPLPSCHLTPSAHDEYTSTESKAAPTDFPLRRCPIATANRHRSITSKFLFVNDGKHLRVQRTHHVPPATSVYTRFLRL</sequence>
<dbReference type="EMBL" id="MU842817">
    <property type="protein sequence ID" value="KAK2034035.1"/>
    <property type="molecule type" value="Genomic_DNA"/>
</dbReference>
<protein>
    <submittedName>
        <fullName evidence="2">Uncharacterized protein</fullName>
    </submittedName>
</protein>
<organism evidence="2 3">
    <name type="scientific">Colletotrichum zoysiae</name>
    <dbReference type="NCBI Taxonomy" id="1216348"/>
    <lineage>
        <taxon>Eukaryota</taxon>
        <taxon>Fungi</taxon>
        <taxon>Dikarya</taxon>
        <taxon>Ascomycota</taxon>
        <taxon>Pezizomycotina</taxon>
        <taxon>Sordariomycetes</taxon>
        <taxon>Hypocreomycetidae</taxon>
        <taxon>Glomerellales</taxon>
        <taxon>Glomerellaceae</taxon>
        <taxon>Colletotrichum</taxon>
        <taxon>Colletotrichum graminicola species complex</taxon>
    </lineage>
</organism>
<dbReference type="Proteomes" id="UP001232148">
    <property type="component" value="Unassembled WGS sequence"/>
</dbReference>
<name>A0AAD9M8S3_9PEZI</name>
<dbReference type="AlphaFoldDB" id="A0AAD9M8S3"/>
<gene>
    <name evidence="2" type="ORF">LX32DRAFT_634708</name>
</gene>
<reference evidence="2" key="1">
    <citation type="submission" date="2021-06" db="EMBL/GenBank/DDBJ databases">
        <title>Comparative genomics, transcriptomics and evolutionary studies reveal genomic signatures of adaptation to plant cell wall in hemibiotrophic fungi.</title>
        <authorList>
            <consortium name="DOE Joint Genome Institute"/>
            <person name="Baroncelli R."/>
            <person name="Diaz J.F."/>
            <person name="Benocci T."/>
            <person name="Peng M."/>
            <person name="Battaglia E."/>
            <person name="Haridas S."/>
            <person name="Andreopoulos W."/>
            <person name="Labutti K."/>
            <person name="Pangilinan J."/>
            <person name="Floch G.L."/>
            <person name="Makela M.R."/>
            <person name="Henrissat B."/>
            <person name="Grigoriev I.V."/>
            <person name="Crouch J.A."/>
            <person name="De Vries R.P."/>
            <person name="Sukno S.A."/>
            <person name="Thon M.R."/>
        </authorList>
    </citation>
    <scope>NUCLEOTIDE SEQUENCE</scope>
    <source>
        <strain evidence="2">MAFF235873</strain>
    </source>
</reference>
<comment type="caution">
    <text evidence="2">The sequence shown here is derived from an EMBL/GenBank/DDBJ whole genome shotgun (WGS) entry which is preliminary data.</text>
</comment>
<accession>A0AAD9M8S3</accession>
<proteinExistence type="predicted"/>
<evidence type="ECO:0000256" key="1">
    <source>
        <dbReference type="SAM" id="MobiDB-lite"/>
    </source>
</evidence>
<keyword evidence="3" id="KW-1185">Reference proteome</keyword>
<evidence type="ECO:0000313" key="2">
    <source>
        <dbReference type="EMBL" id="KAK2034035.1"/>
    </source>
</evidence>
<evidence type="ECO:0000313" key="3">
    <source>
        <dbReference type="Proteomes" id="UP001232148"/>
    </source>
</evidence>
<feature type="compositionally biased region" description="Polar residues" evidence="1">
    <location>
        <begin position="8"/>
        <end position="17"/>
    </location>
</feature>
<feature type="region of interest" description="Disordered" evidence="1">
    <location>
        <begin position="1"/>
        <end position="20"/>
    </location>
</feature>